<evidence type="ECO:0000259" key="1">
    <source>
        <dbReference type="Pfam" id="PF10543"/>
    </source>
</evidence>
<dbReference type="EMBL" id="QHJW02000103">
    <property type="protein sequence ID" value="RRO01872.1"/>
    <property type="molecule type" value="Genomic_DNA"/>
</dbReference>
<feature type="domain" description="KilA-N DNA-binding" evidence="1">
    <location>
        <begin position="11"/>
        <end position="98"/>
    </location>
</feature>
<protein>
    <submittedName>
        <fullName evidence="2">ORF6N domain-containing protein</fullName>
    </submittedName>
</protein>
<dbReference type="Proteomes" id="UP000256817">
    <property type="component" value="Unassembled WGS sequence"/>
</dbReference>
<dbReference type="RefSeq" id="WP_116238260.1">
    <property type="nucleotide sequence ID" value="NZ_QHJW02000103.1"/>
</dbReference>
<reference evidence="2" key="1">
    <citation type="submission" date="2018-11" db="EMBL/GenBank/DDBJ databases">
        <title>Draft genome sequences of proposed Pectobacterium aquaticum sp. nov. isolated in France from fresh water.</title>
        <authorList>
            <person name="Pedron J."/>
            <person name="Barny M.A."/>
        </authorList>
    </citation>
    <scope>NUCLEOTIDE SEQUENCE [LARGE SCALE GENOMIC DNA]</scope>
    <source>
        <strain evidence="2">A35-S23-M15</strain>
    </source>
</reference>
<sequence length="212" mass="24684">MTTQLSVESLSVVLYSNAPVITTELLANVYNTQPDYIRKNYSRNADRFVAGKHYFLLEGDTLREFKHSVSLRPSVKVSRNARSLILWTERGAARHAKMLETDQAWDVFEKLEDCYFNPQEKAVQPLPQKPVHPCELEFYIPESTLTFNHKQITQLNALFHSVDYLTTDFWPHIQKLFPMLDREYGSAVDTVNLLMRLLKDKRAECEELSKQD</sequence>
<accession>A0A3R8PCK0</accession>
<evidence type="ECO:0000313" key="3">
    <source>
        <dbReference type="Proteomes" id="UP000256817"/>
    </source>
</evidence>
<gene>
    <name evidence="2" type="ORF">DMB85_020580</name>
</gene>
<proteinExistence type="predicted"/>
<dbReference type="InterPro" id="IPR018873">
    <property type="entry name" value="KilA-N_DNA-bd_domain"/>
</dbReference>
<comment type="caution">
    <text evidence="2">The sequence shown here is derived from an EMBL/GenBank/DDBJ whole genome shotgun (WGS) entry which is preliminary data.</text>
</comment>
<keyword evidence="3" id="KW-1185">Reference proteome</keyword>
<dbReference type="Pfam" id="PF10543">
    <property type="entry name" value="ORF6N"/>
    <property type="match status" value="1"/>
</dbReference>
<organism evidence="2 3">
    <name type="scientific">Pectobacterium aquaticum</name>
    <dbReference type="NCBI Taxonomy" id="2204145"/>
    <lineage>
        <taxon>Bacteria</taxon>
        <taxon>Pseudomonadati</taxon>
        <taxon>Pseudomonadota</taxon>
        <taxon>Gammaproteobacteria</taxon>
        <taxon>Enterobacterales</taxon>
        <taxon>Pectobacteriaceae</taxon>
        <taxon>Pectobacterium</taxon>
    </lineage>
</organism>
<name>A0A3R8PCK0_9GAMM</name>
<evidence type="ECO:0000313" key="2">
    <source>
        <dbReference type="EMBL" id="RRO01872.1"/>
    </source>
</evidence>